<organism evidence="3 4">
    <name type="scientific">Bordetella genomosp. 13</name>
    <dbReference type="NCBI Taxonomy" id="463040"/>
    <lineage>
        <taxon>Bacteria</taxon>
        <taxon>Pseudomonadati</taxon>
        <taxon>Pseudomonadota</taxon>
        <taxon>Betaproteobacteria</taxon>
        <taxon>Burkholderiales</taxon>
        <taxon>Alcaligenaceae</taxon>
        <taxon>Bordetella</taxon>
    </lineage>
</organism>
<proteinExistence type="predicted"/>
<keyword evidence="4" id="KW-1185">Reference proteome</keyword>
<dbReference type="Pfam" id="PF11453">
    <property type="entry name" value="DUF2950"/>
    <property type="match status" value="1"/>
</dbReference>
<accession>A0A1W6ZBH3</accession>
<dbReference type="InterPro" id="IPR021556">
    <property type="entry name" value="DUF2950"/>
</dbReference>
<evidence type="ECO:0000256" key="1">
    <source>
        <dbReference type="SAM" id="MobiDB-lite"/>
    </source>
</evidence>
<evidence type="ECO:0000256" key="2">
    <source>
        <dbReference type="SAM" id="SignalP"/>
    </source>
</evidence>
<sequence length="307" mass="33558">MEFHRFEPRSWPGRLLHGLVMAGMFAFAAAAHAQKSFSTPEAAMSAFGEAVERDQEQMLQAIFGSDFRKLIPPADAGVRQTFEEEWARAHAVKQVNASRAEITVGDAGWTLPIPLVKAGQGWHFDTRAGAEEMRLRRIGRNELSVIKTMLAIYDAQREYAQTDHDGQGVLVYASKIVSSPGKHDGLYWPTEPGQPPSPLGPAFLDASARDAASAGYHGYRYRLLNSQGPHAPGGAYSYVARGKLFGGFAIIAWPVAYGETGVMTFMVSHAGQVYERDLGPQSADRAQKMGSFDPGPEWSRVADDDID</sequence>
<protein>
    <recommendedName>
        <fullName evidence="5">DUF2950 domain-containing protein</fullName>
    </recommendedName>
</protein>
<name>A0A1W6ZBH3_9BORD</name>
<dbReference type="AlphaFoldDB" id="A0A1W6ZBH3"/>
<keyword evidence="2" id="KW-0732">Signal</keyword>
<evidence type="ECO:0008006" key="5">
    <source>
        <dbReference type="Google" id="ProtNLM"/>
    </source>
</evidence>
<dbReference type="KEGG" id="bgm:CAL15_07245"/>
<dbReference type="OrthoDB" id="108782at2"/>
<evidence type="ECO:0000313" key="4">
    <source>
        <dbReference type="Proteomes" id="UP000194161"/>
    </source>
</evidence>
<dbReference type="EMBL" id="CP021111">
    <property type="protein sequence ID" value="ARP94194.1"/>
    <property type="molecule type" value="Genomic_DNA"/>
</dbReference>
<evidence type="ECO:0000313" key="3">
    <source>
        <dbReference type="EMBL" id="ARP94194.1"/>
    </source>
</evidence>
<dbReference type="STRING" id="463040.CAL15_07245"/>
<feature type="signal peptide" evidence="2">
    <location>
        <begin position="1"/>
        <end position="33"/>
    </location>
</feature>
<reference evidence="3 4" key="1">
    <citation type="submission" date="2017-05" db="EMBL/GenBank/DDBJ databases">
        <title>Complete and WGS of Bordetella genogroups.</title>
        <authorList>
            <person name="Spilker T."/>
            <person name="LiPuma J."/>
        </authorList>
    </citation>
    <scope>NUCLEOTIDE SEQUENCE [LARGE SCALE GENOMIC DNA]</scope>
    <source>
        <strain evidence="3 4">AU7206</strain>
    </source>
</reference>
<feature type="chain" id="PRO_5011986652" description="DUF2950 domain-containing protein" evidence="2">
    <location>
        <begin position="34"/>
        <end position="307"/>
    </location>
</feature>
<gene>
    <name evidence="3" type="ORF">CAL15_07245</name>
</gene>
<feature type="region of interest" description="Disordered" evidence="1">
    <location>
        <begin position="279"/>
        <end position="307"/>
    </location>
</feature>
<dbReference type="Proteomes" id="UP000194161">
    <property type="component" value="Chromosome"/>
</dbReference>